<evidence type="ECO:0000313" key="3">
    <source>
        <dbReference type="EMBL" id="KIM22115.1"/>
    </source>
</evidence>
<name>A0A0C3ABX2_SERVB</name>
<dbReference type="GO" id="GO:0008270">
    <property type="term" value="F:zinc ion binding"/>
    <property type="evidence" value="ECO:0007669"/>
    <property type="project" value="InterPro"/>
</dbReference>
<evidence type="ECO:0000259" key="2">
    <source>
        <dbReference type="SMART" id="SM00343"/>
    </source>
</evidence>
<dbReference type="InterPro" id="IPR001878">
    <property type="entry name" value="Znf_CCHC"/>
</dbReference>
<keyword evidence="1" id="KW-0507">mRNA processing</keyword>
<reference evidence="4" key="2">
    <citation type="submission" date="2015-01" db="EMBL/GenBank/DDBJ databases">
        <title>Evolutionary Origins and Diversification of the Mycorrhizal Mutualists.</title>
        <authorList>
            <consortium name="DOE Joint Genome Institute"/>
            <consortium name="Mycorrhizal Genomics Consortium"/>
            <person name="Kohler A."/>
            <person name="Kuo A."/>
            <person name="Nagy L.G."/>
            <person name="Floudas D."/>
            <person name="Copeland A."/>
            <person name="Barry K.W."/>
            <person name="Cichocki N."/>
            <person name="Veneault-Fourrey C."/>
            <person name="LaButti K."/>
            <person name="Lindquist E.A."/>
            <person name="Lipzen A."/>
            <person name="Lundell T."/>
            <person name="Morin E."/>
            <person name="Murat C."/>
            <person name="Riley R."/>
            <person name="Ohm R."/>
            <person name="Sun H."/>
            <person name="Tunlid A."/>
            <person name="Henrissat B."/>
            <person name="Grigoriev I.V."/>
            <person name="Hibbett D.S."/>
            <person name="Martin F."/>
        </authorList>
    </citation>
    <scope>NUCLEOTIDE SEQUENCE [LARGE SCALE GENOMIC DNA]</scope>
    <source>
        <strain evidence="4">MAFF 305830</strain>
    </source>
</reference>
<dbReference type="HOGENOM" id="CLU_083074_0_0_1"/>
<dbReference type="Gene3D" id="4.10.60.10">
    <property type="entry name" value="Zinc finger, CCHC-type"/>
    <property type="match status" value="1"/>
</dbReference>
<sequence length="238" mass="26724">GDVKATIRNLVVTKSGHILIELSSSSAADWLRSPKTCTPFVDAFFPGTSIRKRTFTVVIGFVPVEFTPEDPASLRTLEIDHGLQPNDILEATWIKHPSKRAVNQALAHIKVKCASAKAANHLLISPLHILGRQVTSKKDIREPSVCNKCQKYGHYMIDCKEDDTCARCGEGHRVTNCPNRNAQKCTPCGSLDHPTNHFSCLEYQKRVHAQNVRAPESLKPFFPTDEQWTWDDAERIPW</sequence>
<dbReference type="GO" id="GO:0006397">
    <property type="term" value="P:mRNA processing"/>
    <property type="evidence" value="ECO:0007669"/>
    <property type="project" value="UniProtKB-KW"/>
</dbReference>
<feature type="domain" description="CCHC-type" evidence="2">
    <location>
        <begin position="145"/>
        <end position="161"/>
    </location>
</feature>
<dbReference type="AlphaFoldDB" id="A0A0C3ABX2"/>
<evidence type="ECO:0000256" key="1">
    <source>
        <dbReference type="ARBA" id="ARBA00022664"/>
    </source>
</evidence>
<dbReference type="GO" id="GO:0003676">
    <property type="term" value="F:nucleic acid binding"/>
    <property type="evidence" value="ECO:0007669"/>
    <property type="project" value="InterPro"/>
</dbReference>
<feature type="non-terminal residue" evidence="3">
    <location>
        <position position="238"/>
    </location>
</feature>
<dbReference type="OrthoDB" id="4230923at2759"/>
<feature type="domain" description="CCHC-type" evidence="2">
    <location>
        <begin position="164"/>
        <end position="179"/>
    </location>
</feature>
<organism evidence="3 4">
    <name type="scientific">Serendipita vermifera MAFF 305830</name>
    <dbReference type="NCBI Taxonomy" id="933852"/>
    <lineage>
        <taxon>Eukaryota</taxon>
        <taxon>Fungi</taxon>
        <taxon>Dikarya</taxon>
        <taxon>Basidiomycota</taxon>
        <taxon>Agaricomycotina</taxon>
        <taxon>Agaricomycetes</taxon>
        <taxon>Sebacinales</taxon>
        <taxon>Serendipitaceae</taxon>
        <taxon>Serendipita</taxon>
    </lineage>
</organism>
<dbReference type="SMART" id="SM00343">
    <property type="entry name" value="ZnF_C2HC"/>
    <property type="match status" value="2"/>
</dbReference>
<proteinExistence type="predicted"/>
<gene>
    <name evidence="3" type="ORF">M408DRAFT_55354</name>
</gene>
<dbReference type="Proteomes" id="UP000054097">
    <property type="component" value="Unassembled WGS sequence"/>
</dbReference>
<dbReference type="EMBL" id="KN824363">
    <property type="protein sequence ID" value="KIM22115.1"/>
    <property type="molecule type" value="Genomic_DNA"/>
</dbReference>
<evidence type="ECO:0000313" key="4">
    <source>
        <dbReference type="Proteomes" id="UP000054097"/>
    </source>
</evidence>
<accession>A0A0C3ABX2</accession>
<dbReference type="SUPFAM" id="SSF57756">
    <property type="entry name" value="Retrovirus zinc finger-like domains"/>
    <property type="match status" value="1"/>
</dbReference>
<feature type="non-terminal residue" evidence="3">
    <location>
        <position position="1"/>
    </location>
</feature>
<dbReference type="InterPro" id="IPR036875">
    <property type="entry name" value="Znf_CCHC_sf"/>
</dbReference>
<dbReference type="STRING" id="933852.A0A0C3ABX2"/>
<protein>
    <recommendedName>
        <fullName evidence="2">CCHC-type domain-containing protein</fullName>
    </recommendedName>
</protein>
<keyword evidence="4" id="KW-1185">Reference proteome</keyword>
<reference evidence="3 4" key="1">
    <citation type="submission" date="2014-04" db="EMBL/GenBank/DDBJ databases">
        <authorList>
            <consortium name="DOE Joint Genome Institute"/>
            <person name="Kuo A."/>
            <person name="Zuccaro A."/>
            <person name="Kohler A."/>
            <person name="Nagy L.G."/>
            <person name="Floudas D."/>
            <person name="Copeland A."/>
            <person name="Barry K.W."/>
            <person name="Cichocki N."/>
            <person name="Veneault-Fourrey C."/>
            <person name="LaButti K."/>
            <person name="Lindquist E.A."/>
            <person name="Lipzen A."/>
            <person name="Lundell T."/>
            <person name="Morin E."/>
            <person name="Murat C."/>
            <person name="Sun H."/>
            <person name="Tunlid A."/>
            <person name="Henrissat B."/>
            <person name="Grigoriev I.V."/>
            <person name="Hibbett D.S."/>
            <person name="Martin F."/>
            <person name="Nordberg H.P."/>
            <person name="Cantor M.N."/>
            <person name="Hua S.X."/>
        </authorList>
    </citation>
    <scope>NUCLEOTIDE SEQUENCE [LARGE SCALE GENOMIC DNA]</scope>
    <source>
        <strain evidence="3 4">MAFF 305830</strain>
    </source>
</reference>